<proteinExistence type="predicted"/>
<keyword evidence="2" id="KW-1185">Reference proteome</keyword>
<evidence type="ECO:0000313" key="2">
    <source>
        <dbReference type="Proteomes" id="UP001470809"/>
    </source>
</evidence>
<reference evidence="1 2" key="2">
    <citation type="submission" date="2024-08" db="EMBL/GenBank/DDBJ databases">
        <title>Phylogenomic analyses of a clade within the roseobacter group suggest taxonomic reassignments of species of the genera Aestuariivita, Citreicella, Loktanella, Nautella, Pelagibaca, Ruegeria, Thalassobius, Thiobacimonas and Tropicibacter, and the proposal o.</title>
        <authorList>
            <person name="Jeon C.O."/>
        </authorList>
    </citation>
    <scope>NUCLEOTIDE SEQUENCE [LARGE SCALE GENOMIC DNA]</scope>
    <source>
        <strain evidence="1 2">SS1-5</strain>
    </source>
</reference>
<dbReference type="KEGG" id="yrh:AABB31_18925"/>
<accession>A0AAN0NK84</accession>
<protein>
    <submittedName>
        <fullName evidence="1">Uncharacterized protein</fullName>
    </submittedName>
</protein>
<sequence>MMKSRVLASILCVTAAALGVVVWTGPSEIRHYSADELSELTCEELGERHEDVIIAYHDAEIAHKRRTGAFHDDLGLPSEDVVPYPVLMKRFMRDNNINDADIAASSSSARLQDTDFYYRISGICAANPSWQAVDAMRQAAIELGLLDG</sequence>
<name>A0AAN0NK84_9RHOB</name>
<organism evidence="1 2">
    <name type="scientific">Yoonia rhodophyticola</name>
    <dbReference type="NCBI Taxonomy" id="3137370"/>
    <lineage>
        <taxon>Bacteria</taxon>
        <taxon>Pseudomonadati</taxon>
        <taxon>Pseudomonadota</taxon>
        <taxon>Alphaproteobacteria</taxon>
        <taxon>Rhodobacterales</taxon>
        <taxon>Paracoccaceae</taxon>
        <taxon>Yoonia</taxon>
    </lineage>
</organism>
<evidence type="ECO:0000313" key="1">
    <source>
        <dbReference type="EMBL" id="WZU67017.1"/>
    </source>
</evidence>
<reference evidence="2" key="1">
    <citation type="submission" date="2024-04" db="EMBL/GenBank/DDBJ databases">
        <title>Phylogenomic analyses of a clade within the roseobacter group suggest taxonomic reassignments of species of the genera Aestuariivita, Citreicella, Loktanella, Nautella, Pelagibaca, Ruegeria, Thalassobius, Thiobacimonas and Tropicibacter, and the proposal o.</title>
        <authorList>
            <person name="Jeon C.O."/>
        </authorList>
    </citation>
    <scope>NUCLEOTIDE SEQUENCE [LARGE SCALE GENOMIC DNA]</scope>
    <source>
        <strain evidence="2">SS1-5</strain>
    </source>
</reference>
<dbReference type="RefSeq" id="WP_342076334.1">
    <property type="nucleotide sequence ID" value="NZ_CP151767.2"/>
</dbReference>
<dbReference type="AlphaFoldDB" id="A0AAN0NK84"/>
<dbReference type="Proteomes" id="UP001470809">
    <property type="component" value="Chromosome"/>
</dbReference>
<gene>
    <name evidence="1" type="ORF">AABB31_18925</name>
</gene>
<dbReference type="EMBL" id="CP151767">
    <property type="protein sequence ID" value="WZU67017.1"/>
    <property type="molecule type" value="Genomic_DNA"/>
</dbReference>